<feature type="domain" description="FAD/NAD(P)-binding" evidence="16">
    <location>
        <begin position="6"/>
        <end position="317"/>
    </location>
</feature>
<comment type="catalytic activity">
    <reaction evidence="9 14">
        <text>2 glutathione + NADP(+) = glutathione disulfide + NADPH + H(+)</text>
        <dbReference type="Rhea" id="RHEA:11740"/>
        <dbReference type="ChEBI" id="CHEBI:15378"/>
        <dbReference type="ChEBI" id="CHEBI:57783"/>
        <dbReference type="ChEBI" id="CHEBI:57925"/>
        <dbReference type="ChEBI" id="CHEBI:58297"/>
        <dbReference type="ChEBI" id="CHEBI:58349"/>
        <dbReference type="EC" id="1.8.1.7"/>
    </reaction>
</comment>
<sequence>MSEKDYDLFVIGAGSGGVRAARIAASFGARVAIAEDRYMGGTCVNVGCVPKKLYVYASEFGKAFEDAQGFGWDSSKPAFDWATLRDNKKTEISRLNAIYRKMLKGASADVIDGRARIVNANTVAVGEREYSAGKILIATGGWPHIPEFPGSDLAITSNEVFDLEHFPERLVIVGGGYIAVEFAGIFNGLGSRVTQLYRGPLFLRGFDADIRAHAAREIAKTGVDLRFEVNVESITRGADGLELELTDGTRLTADAVLYATGRTPHLDGLGLEQVGVKLTEFGTIAVDEHFQTDEPGIFALGDVTGGMELTPVALAEGMAFARRQFGEAGQQVDYDFIPTAVFCQPNIGTVGFTEEQARAKFGHIRLFKATFRPMKHTISGRDEHTFMKLIVDKASDRVVGLHMMGPDAGEIVQGMAIALRAGATKALFDTTIGIHPTAAEEFVTMREPWHED</sequence>
<dbReference type="InterPro" id="IPR036188">
    <property type="entry name" value="FAD/NAD-bd_sf"/>
</dbReference>
<evidence type="ECO:0000256" key="1">
    <source>
        <dbReference type="ARBA" id="ARBA00007532"/>
    </source>
</evidence>
<dbReference type="PRINTS" id="PR00411">
    <property type="entry name" value="PNDRDTASEI"/>
</dbReference>
<comment type="similarity">
    <text evidence="1 13">Belongs to the class-I pyridine nucleotide-disulfide oxidoreductase family.</text>
</comment>
<evidence type="ECO:0000256" key="13">
    <source>
        <dbReference type="RuleBase" id="RU003691"/>
    </source>
</evidence>
<dbReference type="GO" id="GO:0034599">
    <property type="term" value="P:cellular response to oxidative stress"/>
    <property type="evidence" value="ECO:0007669"/>
    <property type="project" value="TreeGrafter"/>
</dbReference>
<evidence type="ECO:0000256" key="14">
    <source>
        <dbReference type="RuleBase" id="RU365040"/>
    </source>
</evidence>
<reference evidence="17 18" key="1">
    <citation type="journal article" date="2018" name="Nat. Biotechnol.">
        <title>A standardized bacterial taxonomy based on genome phylogeny substantially revises the tree of life.</title>
        <authorList>
            <person name="Parks D.H."/>
            <person name="Chuvochina M."/>
            <person name="Waite D.W."/>
            <person name="Rinke C."/>
            <person name="Skarshewski A."/>
            <person name="Chaumeil P.A."/>
            <person name="Hugenholtz P."/>
        </authorList>
    </citation>
    <scope>NUCLEOTIDE SEQUENCE [LARGE SCALE GENOMIC DNA]</scope>
    <source>
        <strain evidence="17">UBA9158</strain>
    </source>
</reference>
<comment type="function">
    <text evidence="14">Catalyzes the reduction of glutathione disulfide (GSSG) to reduced glutathione (GSH).</text>
</comment>
<evidence type="ECO:0000256" key="10">
    <source>
        <dbReference type="PIRSR" id="PIRSR000350-2"/>
    </source>
</evidence>
<proteinExistence type="inferred from homology"/>
<keyword evidence="5 14" id="KW-0521">NADP</keyword>
<dbReference type="Pfam" id="PF07992">
    <property type="entry name" value="Pyr_redox_2"/>
    <property type="match status" value="1"/>
</dbReference>
<dbReference type="SUPFAM" id="SSF55424">
    <property type="entry name" value="FAD/NAD-linked reductases, dimerisation (C-terminal) domain"/>
    <property type="match status" value="1"/>
</dbReference>
<accession>A0A3C1KQ34</accession>
<dbReference type="Proteomes" id="UP000259273">
    <property type="component" value="Unassembled WGS sequence"/>
</dbReference>
<evidence type="ECO:0000256" key="4">
    <source>
        <dbReference type="ARBA" id="ARBA00022827"/>
    </source>
</evidence>
<dbReference type="GO" id="GO:0005829">
    <property type="term" value="C:cytosol"/>
    <property type="evidence" value="ECO:0007669"/>
    <property type="project" value="TreeGrafter"/>
</dbReference>
<evidence type="ECO:0000256" key="5">
    <source>
        <dbReference type="ARBA" id="ARBA00022857"/>
    </source>
</evidence>
<dbReference type="Gene3D" id="3.50.50.60">
    <property type="entry name" value="FAD/NAD(P)-binding domain"/>
    <property type="match status" value="2"/>
</dbReference>
<keyword evidence="3 13" id="KW-0285">Flavoprotein</keyword>
<evidence type="ECO:0000256" key="2">
    <source>
        <dbReference type="ARBA" id="ARBA00011738"/>
    </source>
</evidence>
<dbReference type="Gene3D" id="3.30.390.30">
    <property type="match status" value="1"/>
</dbReference>
<evidence type="ECO:0000256" key="12">
    <source>
        <dbReference type="PIRSR" id="PIRSR000350-4"/>
    </source>
</evidence>
<dbReference type="GO" id="GO:0045454">
    <property type="term" value="P:cell redox homeostasis"/>
    <property type="evidence" value="ECO:0007669"/>
    <property type="project" value="InterPro"/>
</dbReference>
<dbReference type="AlphaFoldDB" id="A0A3C1KQ34"/>
<feature type="binding site" evidence="11">
    <location>
        <begin position="174"/>
        <end position="181"/>
    </location>
    <ligand>
        <name>NAD(+)</name>
        <dbReference type="ChEBI" id="CHEBI:57540"/>
    </ligand>
</feature>
<feature type="active site" description="Proton acceptor" evidence="10">
    <location>
        <position position="435"/>
    </location>
</feature>
<evidence type="ECO:0000259" key="16">
    <source>
        <dbReference type="Pfam" id="PF07992"/>
    </source>
</evidence>
<dbReference type="GO" id="GO:0050661">
    <property type="term" value="F:NADP binding"/>
    <property type="evidence" value="ECO:0007669"/>
    <property type="project" value="InterPro"/>
</dbReference>
<keyword evidence="6 13" id="KW-0560">Oxidoreductase</keyword>
<dbReference type="GO" id="GO:0006749">
    <property type="term" value="P:glutathione metabolic process"/>
    <property type="evidence" value="ECO:0007669"/>
    <property type="project" value="InterPro"/>
</dbReference>
<dbReference type="InterPro" id="IPR046952">
    <property type="entry name" value="GSHR/TRXR-like"/>
</dbReference>
<comment type="cofactor">
    <cofactor evidence="11">
        <name>FAD</name>
        <dbReference type="ChEBI" id="CHEBI:57692"/>
    </cofactor>
    <text evidence="11">Binds 1 FAD per subunit.</text>
</comment>
<dbReference type="InterPro" id="IPR004099">
    <property type="entry name" value="Pyr_nucl-diS_OxRdtase_dimer"/>
</dbReference>
<dbReference type="SUPFAM" id="SSF51905">
    <property type="entry name" value="FAD/NAD(P)-binding domain"/>
    <property type="match status" value="1"/>
</dbReference>
<feature type="binding site" evidence="11">
    <location>
        <position position="261"/>
    </location>
    <ligand>
        <name>NAD(+)</name>
        <dbReference type="ChEBI" id="CHEBI:57540"/>
    </ligand>
</feature>
<organism evidence="17 18">
    <name type="scientific">Haliea salexigens</name>
    <dbReference type="NCBI Taxonomy" id="287487"/>
    <lineage>
        <taxon>Bacteria</taxon>
        <taxon>Pseudomonadati</taxon>
        <taxon>Pseudomonadota</taxon>
        <taxon>Gammaproteobacteria</taxon>
        <taxon>Cellvibrionales</taxon>
        <taxon>Halieaceae</taxon>
        <taxon>Haliea</taxon>
    </lineage>
</organism>
<keyword evidence="4 11" id="KW-0274">FAD</keyword>
<dbReference type="GO" id="GO:0004362">
    <property type="term" value="F:glutathione-disulfide reductase (NADPH) activity"/>
    <property type="evidence" value="ECO:0007669"/>
    <property type="project" value="UniProtKB-EC"/>
</dbReference>
<dbReference type="PRINTS" id="PR00368">
    <property type="entry name" value="FADPNR"/>
</dbReference>
<dbReference type="FunFam" id="3.50.50.60:FF:000051">
    <property type="entry name" value="Glutathione reductase"/>
    <property type="match status" value="1"/>
</dbReference>
<dbReference type="PANTHER" id="PTHR42737">
    <property type="entry name" value="GLUTATHIONE REDUCTASE"/>
    <property type="match status" value="1"/>
</dbReference>
<comment type="subunit">
    <text evidence="2">Homodimer.</text>
</comment>
<dbReference type="EMBL" id="DMND01000186">
    <property type="protein sequence ID" value="HAN28785.1"/>
    <property type="molecule type" value="Genomic_DNA"/>
</dbReference>
<dbReference type="PANTHER" id="PTHR42737:SF2">
    <property type="entry name" value="GLUTATHIONE REDUCTASE"/>
    <property type="match status" value="1"/>
</dbReference>
<dbReference type="InterPro" id="IPR023753">
    <property type="entry name" value="FAD/NAD-binding_dom"/>
</dbReference>
<feature type="domain" description="Pyridine nucleotide-disulphide oxidoreductase dimerisation" evidence="15">
    <location>
        <begin position="337"/>
        <end position="445"/>
    </location>
</feature>
<evidence type="ECO:0000313" key="17">
    <source>
        <dbReference type="EMBL" id="HAN28785.1"/>
    </source>
</evidence>
<feature type="binding site" evidence="11">
    <location>
        <position position="52"/>
    </location>
    <ligand>
        <name>FAD</name>
        <dbReference type="ChEBI" id="CHEBI:57692"/>
    </ligand>
</feature>
<feature type="disulfide bond" description="Redox-active" evidence="12">
    <location>
        <begin position="43"/>
        <end position="48"/>
    </location>
</feature>
<dbReference type="EC" id="1.8.1.7" evidence="14"/>
<protein>
    <recommendedName>
        <fullName evidence="14">Glutathione reductase</fullName>
        <shortName evidence="14">GRase</shortName>
        <ecNumber evidence="14">1.8.1.7</ecNumber>
    </recommendedName>
</protein>
<evidence type="ECO:0000256" key="11">
    <source>
        <dbReference type="PIRSR" id="PIRSR000350-3"/>
    </source>
</evidence>
<dbReference type="NCBIfam" id="TIGR01424">
    <property type="entry name" value="gluta_reduc_2"/>
    <property type="match status" value="1"/>
</dbReference>
<name>A0A3C1KQ34_9GAMM</name>
<evidence type="ECO:0000256" key="6">
    <source>
        <dbReference type="ARBA" id="ARBA00023002"/>
    </source>
</evidence>
<dbReference type="InterPro" id="IPR012999">
    <property type="entry name" value="Pyr_OxRdtase_I_AS"/>
</dbReference>
<keyword evidence="8 13" id="KW-0676">Redox-active center</keyword>
<comment type="caution">
    <text evidence="17">The sequence shown here is derived from an EMBL/GenBank/DDBJ whole genome shotgun (WGS) entry which is preliminary data.</text>
</comment>
<dbReference type="InterPro" id="IPR001100">
    <property type="entry name" value="Pyr_nuc-diS_OxRdtase"/>
</dbReference>
<gene>
    <name evidence="17" type="primary">gor</name>
    <name evidence="17" type="ORF">DCP75_13885</name>
</gene>
<evidence type="ECO:0000256" key="7">
    <source>
        <dbReference type="ARBA" id="ARBA00023157"/>
    </source>
</evidence>
<evidence type="ECO:0000256" key="9">
    <source>
        <dbReference type="ARBA" id="ARBA00049142"/>
    </source>
</evidence>
<dbReference type="PROSITE" id="PS00076">
    <property type="entry name" value="PYRIDINE_REDOX_1"/>
    <property type="match status" value="1"/>
</dbReference>
<keyword evidence="11" id="KW-0547">Nucleotide-binding</keyword>
<feature type="binding site" evidence="11">
    <location>
        <position position="302"/>
    </location>
    <ligand>
        <name>FAD</name>
        <dbReference type="ChEBI" id="CHEBI:57692"/>
    </ligand>
</feature>
<dbReference type="NCBIfam" id="NF004776">
    <property type="entry name" value="PRK06116.1"/>
    <property type="match status" value="1"/>
</dbReference>
<evidence type="ECO:0000313" key="18">
    <source>
        <dbReference type="Proteomes" id="UP000259273"/>
    </source>
</evidence>
<evidence type="ECO:0000256" key="8">
    <source>
        <dbReference type="ARBA" id="ARBA00023284"/>
    </source>
</evidence>
<dbReference type="InterPro" id="IPR016156">
    <property type="entry name" value="FAD/NAD-linked_Rdtase_dimer_sf"/>
</dbReference>
<dbReference type="Pfam" id="PF02852">
    <property type="entry name" value="Pyr_redox_dim"/>
    <property type="match status" value="1"/>
</dbReference>
<dbReference type="PIRSF" id="PIRSF000350">
    <property type="entry name" value="Mercury_reductase_MerA"/>
    <property type="match status" value="1"/>
</dbReference>
<dbReference type="InterPro" id="IPR006324">
    <property type="entry name" value="GSHR"/>
</dbReference>
<dbReference type="STRING" id="1121937.GCA_000423125_02528"/>
<dbReference type="GO" id="GO:0050660">
    <property type="term" value="F:flavin adenine dinucleotide binding"/>
    <property type="evidence" value="ECO:0007669"/>
    <property type="project" value="InterPro"/>
</dbReference>
<keyword evidence="7" id="KW-1015">Disulfide bond</keyword>
<evidence type="ECO:0000259" key="15">
    <source>
        <dbReference type="Pfam" id="PF02852"/>
    </source>
</evidence>
<evidence type="ECO:0000256" key="3">
    <source>
        <dbReference type="ARBA" id="ARBA00022630"/>
    </source>
</evidence>
<keyword evidence="11" id="KW-0520">NAD</keyword>